<evidence type="ECO:0000313" key="5">
    <source>
        <dbReference type="EMBL" id="OWM73992.1"/>
    </source>
</evidence>
<evidence type="ECO:0000256" key="1">
    <source>
        <dbReference type="ARBA" id="ARBA00023002"/>
    </source>
</evidence>
<dbReference type="PROSITE" id="PS00671">
    <property type="entry name" value="D_2_HYDROXYACID_DH_3"/>
    <property type="match status" value="1"/>
</dbReference>
<dbReference type="InterPro" id="IPR029753">
    <property type="entry name" value="D-isomer_DH_CS"/>
</dbReference>
<gene>
    <name evidence="8 9" type="primary">LOC116215182</name>
    <name evidence="5" type="ORF">CDL15_Pgr022263</name>
</gene>
<keyword evidence="1 2" id="KW-0560">Oxidoreductase</keyword>
<evidence type="ECO:0000313" key="7">
    <source>
        <dbReference type="Proteomes" id="UP000515151"/>
    </source>
</evidence>
<dbReference type="Proteomes" id="UP000197138">
    <property type="component" value="Unassembled WGS sequence"/>
</dbReference>
<dbReference type="EMBL" id="MTKT01003937">
    <property type="protein sequence ID" value="OWM73992.1"/>
    <property type="molecule type" value="Genomic_DNA"/>
</dbReference>
<dbReference type="PANTHER" id="PTHR42938:SF25">
    <property type="entry name" value="D-ISOMER SPECIFIC 2-HYDROXYACID DEHYDROGENASE FAMILY PROTEIN"/>
    <property type="match status" value="1"/>
</dbReference>
<reference evidence="6" key="1">
    <citation type="journal article" date="2017" name="Plant J.">
        <title>The pomegranate (Punica granatum L.) genome and the genomics of punicalagin biosynthesis.</title>
        <authorList>
            <person name="Qin G."/>
            <person name="Xu C."/>
            <person name="Ming R."/>
            <person name="Tang H."/>
            <person name="Guyot R."/>
            <person name="Kramer E.M."/>
            <person name="Hu Y."/>
            <person name="Yi X."/>
            <person name="Qi Y."/>
            <person name="Xu X."/>
            <person name="Gao Z."/>
            <person name="Pan H."/>
            <person name="Jian J."/>
            <person name="Tian Y."/>
            <person name="Yue Z."/>
            <person name="Xu Y."/>
        </authorList>
    </citation>
    <scope>NUCLEOTIDE SEQUENCE [LARGE SCALE GENOMIC DNA]</scope>
    <source>
        <strain evidence="6">cv. Dabenzi</strain>
    </source>
</reference>
<dbReference type="Pfam" id="PF02826">
    <property type="entry name" value="2-Hacid_dh_C"/>
    <property type="match status" value="1"/>
</dbReference>
<feature type="domain" description="D-isomer specific 2-hydroxyacid dehydrogenase NAD-binding" evidence="4">
    <location>
        <begin position="120"/>
        <end position="311"/>
    </location>
</feature>
<feature type="domain" description="D-isomer specific 2-hydroxyacid dehydrogenase catalytic" evidence="3">
    <location>
        <begin position="45"/>
        <end position="335"/>
    </location>
</feature>
<evidence type="ECO:0000256" key="2">
    <source>
        <dbReference type="RuleBase" id="RU003719"/>
    </source>
</evidence>
<evidence type="ECO:0000313" key="6">
    <source>
        <dbReference type="Proteomes" id="UP000197138"/>
    </source>
</evidence>
<dbReference type="GO" id="GO:0004617">
    <property type="term" value="F:phosphoglycerate dehydrogenase activity"/>
    <property type="evidence" value="ECO:0007669"/>
    <property type="project" value="TreeGrafter"/>
</dbReference>
<dbReference type="GeneID" id="116215182"/>
<evidence type="ECO:0000313" key="9">
    <source>
        <dbReference type="RefSeq" id="XP_031406654.1"/>
    </source>
</evidence>
<reference evidence="8 9" key="4">
    <citation type="submission" date="2025-04" db="UniProtKB">
        <authorList>
            <consortium name="RefSeq"/>
        </authorList>
    </citation>
    <scope>IDENTIFICATION</scope>
    <source>
        <tissue evidence="8 9">Leaf</tissue>
    </source>
</reference>
<protein>
    <submittedName>
        <fullName evidence="8 9">Uncharacterized protein LOC116215182</fullName>
    </submittedName>
</protein>
<reference evidence="7" key="3">
    <citation type="journal article" date="2020" name="Plant Biotechnol. J.">
        <title>The pomegranate (Punica granatum L.) draft genome dissects genetic divergence between soft- and hard-seeded cultivars.</title>
        <authorList>
            <person name="Luo X."/>
            <person name="Li H."/>
            <person name="Wu Z."/>
            <person name="Yao W."/>
            <person name="Zhao P."/>
            <person name="Cao D."/>
            <person name="Yu H."/>
            <person name="Li K."/>
            <person name="Poudel K."/>
            <person name="Zhao D."/>
            <person name="Zhang F."/>
            <person name="Xia X."/>
            <person name="Chen L."/>
            <person name="Wang Q."/>
            <person name="Jing D."/>
            <person name="Cao S."/>
        </authorList>
    </citation>
    <scope>NUCLEOTIDE SEQUENCE [LARGE SCALE GENOMIC DNA]</scope>
</reference>
<dbReference type="SUPFAM" id="SSF52283">
    <property type="entry name" value="Formate/glycerate dehydrogenase catalytic domain-like"/>
    <property type="match status" value="1"/>
</dbReference>
<dbReference type="Gene3D" id="3.40.50.720">
    <property type="entry name" value="NAD(P)-binding Rossmann-like Domain"/>
    <property type="match status" value="2"/>
</dbReference>
<reference evidence="5" key="2">
    <citation type="submission" date="2017-06" db="EMBL/GenBank/DDBJ databases">
        <title>The pomegranate genome and the genomics of punicalagin biosynthesis.</title>
        <authorList>
            <person name="Xu C."/>
        </authorList>
    </citation>
    <scope>NUCLEOTIDE SEQUENCE [LARGE SCALE GENOMIC DNA]</scope>
    <source>
        <tissue evidence="5">Fresh leaf</tissue>
    </source>
</reference>
<comment type="similarity">
    <text evidence="2">Belongs to the D-isomer specific 2-hydroxyacid dehydrogenase family.</text>
</comment>
<name>A0A218WPS0_PUNGR</name>
<dbReference type="Proteomes" id="UP000515151">
    <property type="component" value="Chromosome 7"/>
</dbReference>
<dbReference type="SUPFAM" id="SSF51735">
    <property type="entry name" value="NAD(P)-binding Rossmann-fold domains"/>
    <property type="match status" value="1"/>
</dbReference>
<evidence type="ECO:0000259" key="4">
    <source>
        <dbReference type="Pfam" id="PF02826"/>
    </source>
</evidence>
<dbReference type="GO" id="GO:0051287">
    <property type="term" value="F:NAD binding"/>
    <property type="evidence" value="ECO:0007669"/>
    <property type="project" value="InterPro"/>
</dbReference>
<evidence type="ECO:0000313" key="8">
    <source>
        <dbReference type="RefSeq" id="XP_031406653.1"/>
    </source>
</evidence>
<dbReference type="InterPro" id="IPR006139">
    <property type="entry name" value="D-isomer_2_OHA_DH_cat_dom"/>
</dbReference>
<dbReference type="RefSeq" id="XP_031406653.1">
    <property type="nucleotide sequence ID" value="XM_031550793.1"/>
</dbReference>
<dbReference type="CDD" id="cd12175">
    <property type="entry name" value="2-Hacid_dh_11"/>
    <property type="match status" value="1"/>
</dbReference>
<proteinExistence type="inferred from homology"/>
<dbReference type="Pfam" id="PF00389">
    <property type="entry name" value="2-Hacid_dh"/>
    <property type="match status" value="1"/>
</dbReference>
<dbReference type="InterPro" id="IPR006140">
    <property type="entry name" value="D-isomer_DH_NAD-bd"/>
</dbReference>
<organism evidence="5 6">
    <name type="scientific">Punica granatum</name>
    <name type="common">Pomegranate</name>
    <dbReference type="NCBI Taxonomy" id="22663"/>
    <lineage>
        <taxon>Eukaryota</taxon>
        <taxon>Viridiplantae</taxon>
        <taxon>Streptophyta</taxon>
        <taxon>Embryophyta</taxon>
        <taxon>Tracheophyta</taxon>
        <taxon>Spermatophyta</taxon>
        <taxon>Magnoliopsida</taxon>
        <taxon>eudicotyledons</taxon>
        <taxon>Gunneridae</taxon>
        <taxon>Pentapetalae</taxon>
        <taxon>rosids</taxon>
        <taxon>malvids</taxon>
        <taxon>Myrtales</taxon>
        <taxon>Lythraceae</taxon>
        <taxon>Punica</taxon>
    </lineage>
</organism>
<dbReference type="RefSeq" id="XP_031406654.1">
    <property type="nucleotide sequence ID" value="XM_031550794.1"/>
</dbReference>
<dbReference type="FunFam" id="3.40.50.720:FF:000291">
    <property type="entry name" value="Phosphoglycerate dehydrogenase, putative, 33424-31403"/>
    <property type="match status" value="1"/>
</dbReference>
<accession>A0A218WPS0</accession>
<dbReference type="AlphaFoldDB" id="A0A218WPS0"/>
<dbReference type="OrthoDB" id="9991913at2759"/>
<evidence type="ECO:0000259" key="3">
    <source>
        <dbReference type="Pfam" id="PF00389"/>
    </source>
</evidence>
<dbReference type="PANTHER" id="PTHR42938">
    <property type="entry name" value="FORMATE DEHYDROGENASE 1"/>
    <property type="match status" value="1"/>
</dbReference>
<keyword evidence="7" id="KW-1185">Reference proteome</keyword>
<dbReference type="InterPro" id="IPR036291">
    <property type="entry name" value="NAD(P)-bd_dom_sf"/>
</dbReference>
<sequence length="345" mass="37450">MGEENNAKHITRVLFCGPHFPASQNYTREYLIGHPYIQVDDVPLDDVPSVIGNYHICVFKNKRLTADILSRAKQMKLVMQFGVGFEGVDIDAATKLGIKVARIPGDVTGNAASCAEMAVYLILGLLRKQNEMEVSVKQKKLGEPTGDTLLGKTVFILGFGNIGIDLAKRLRPFGVNIIATKRIWSSNQGSGKTDVSASPFQNCVGDDLVDEKGGHDEIYEFANKADIVVCCLSMNKETAGIVNERFISSMKKGALLINIARGGLLDYEAVKQNLELGQLGGLGADVAWTEPFNPDDPILKFKNVILTPHVAGVTEHSYRSMAKVVGDVALQLHAGAPLPVIEFVN</sequence>